<dbReference type="EMBL" id="CAJPWZ010001626">
    <property type="protein sequence ID" value="CAG2219267.1"/>
    <property type="molecule type" value="Genomic_DNA"/>
</dbReference>
<gene>
    <name evidence="5" type="ORF">MEDL_32822</name>
</gene>
<protein>
    <recommendedName>
        <fullName evidence="4">AIG1-type G domain-containing protein</fullName>
    </recommendedName>
</protein>
<keyword evidence="3" id="KW-0342">GTP-binding</keyword>
<evidence type="ECO:0000313" key="6">
    <source>
        <dbReference type="Proteomes" id="UP000683360"/>
    </source>
</evidence>
<dbReference type="PANTHER" id="PTHR10903:SF184">
    <property type="entry name" value="GTP-BINDING PROTEIN A"/>
    <property type="match status" value="1"/>
</dbReference>
<dbReference type="GO" id="GO:0005525">
    <property type="term" value="F:GTP binding"/>
    <property type="evidence" value="ECO:0007669"/>
    <property type="project" value="UniProtKB-KW"/>
</dbReference>
<name>A0A8S3SF93_MYTED</name>
<evidence type="ECO:0000256" key="2">
    <source>
        <dbReference type="ARBA" id="ARBA00022741"/>
    </source>
</evidence>
<proteinExistence type="inferred from homology"/>
<reference evidence="5" key="1">
    <citation type="submission" date="2021-03" db="EMBL/GenBank/DDBJ databases">
        <authorList>
            <person name="Bekaert M."/>
        </authorList>
    </citation>
    <scope>NUCLEOTIDE SEQUENCE</scope>
</reference>
<accession>A0A8S3SF93</accession>
<dbReference type="PANTHER" id="PTHR10903">
    <property type="entry name" value="GTPASE, IMAP FAMILY MEMBER-RELATED"/>
    <property type="match status" value="1"/>
</dbReference>
<dbReference type="Proteomes" id="UP000683360">
    <property type="component" value="Unassembled WGS sequence"/>
</dbReference>
<evidence type="ECO:0000256" key="3">
    <source>
        <dbReference type="ARBA" id="ARBA00023134"/>
    </source>
</evidence>
<comment type="similarity">
    <text evidence="1">Belongs to the TRAFAC class TrmE-Era-EngA-EngB-Septin-like GTPase superfamily. AIG1/Toc34/Toc159-like paraseptin GTPase family. IAN subfamily.</text>
</comment>
<dbReference type="InterPro" id="IPR006703">
    <property type="entry name" value="G_AIG1"/>
</dbReference>
<feature type="domain" description="AIG1-type G" evidence="4">
    <location>
        <begin position="13"/>
        <end position="217"/>
    </location>
</feature>
<comment type="caution">
    <text evidence="5">The sequence shown here is derived from an EMBL/GenBank/DDBJ whole genome shotgun (WGS) entry which is preliminary data.</text>
</comment>
<dbReference type="Gene3D" id="3.40.50.300">
    <property type="entry name" value="P-loop containing nucleotide triphosphate hydrolases"/>
    <property type="match status" value="1"/>
</dbReference>
<organism evidence="5 6">
    <name type="scientific">Mytilus edulis</name>
    <name type="common">Blue mussel</name>
    <dbReference type="NCBI Taxonomy" id="6550"/>
    <lineage>
        <taxon>Eukaryota</taxon>
        <taxon>Metazoa</taxon>
        <taxon>Spiralia</taxon>
        <taxon>Lophotrochozoa</taxon>
        <taxon>Mollusca</taxon>
        <taxon>Bivalvia</taxon>
        <taxon>Autobranchia</taxon>
        <taxon>Pteriomorphia</taxon>
        <taxon>Mytilida</taxon>
        <taxon>Mytiloidea</taxon>
        <taxon>Mytilidae</taxon>
        <taxon>Mytilinae</taxon>
        <taxon>Mytilus</taxon>
    </lineage>
</organism>
<dbReference type="InterPro" id="IPR027417">
    <property type="entry name" value="P-loop_NTPase"/>
</dbReference>
<sequence length="219" mass="24733">MATETSSDFEVLDNEIRVVLVGKPELVKVLQPICYAMRKTFLSRSGSSAVTETCKHKKVQLGDKNVLVVDTPGLFDSQRVEEATKLEIKKCIDMCAPSIHAILYVVSLSLRLTPEDIDTFNSFVTFFGEDMYKYTIVIFTNPDKLSQEGQTLENYIEKSPMLDAFVKKCSNRKLAIDNNTTKLFADQQRRTILTHIELMMHTNDGKGYTNKDFTAAGKN</sequence>
<dbReference type="AlphaFoldDB" id="A0A8S3SF93"/>
<dbReference type="InterPro" id="IPR045058">
    <property type="entry name" value="GIMA/IAN/Toc"/>
</dbReference>
<dbReference type="PROSITE" id="PS51720">
    <property type="entry name" value="G_AIG1"/>
    <property type="match status" value="1"/>
</dbReference>
<keyword evidence="2" id="KW-0547">Nucleotide-binding</keyword>
<dbReference type="OrthoDB" id="431287at2759"/>
<evidence type="ECO:0000313" key="5">
    <source>
        <dbReference type="EMBL" id="CAG2219267.1"/>
    </source>
</evidence>
<evidence type="ECO:0000259" key="4">
    <source>
        <dbReference type="PROSITE" id="PS51720"/>
    </source>
</evidence>
<keyword evidence="6" id="KW-1185">Reference proteome</keyword>
<dbReference type="SUPFAM" id="SSF52540">
    <property type="entry name" value="P-loop containing nucleoside triphosphate hydrolases"/>
    <property type="match status" value="1"/>
</dbReference>
<dbReference type="Pfam" id="PF04548">
    <property type="entry name" value="AIG1"/>
    <property type="match status" value="1"/>
</dbReference>
<evidence type="ECO:0000256" key="1">
    <source>
        <dbReference type="ARBA" id="ARBA00008535"/>
    </source>
</evidence>